<dbReference type="EMBL" id="JH795864">
    <property type="protein sequence ID" value="EJU01228.1"/>
    <property type="molecule type" value="Genomic_DNA"/>
</dbReference>
<feature type="region of interest" description="Disordered" evidence="1">
    <location>
        <begin position="485"/>
        <end position="518"/>
    </location>
</feature>
<reference evidence="2 3" key="1">
    <citation type="journal article" date="2012" name="Science">
        <title>The Paleozoic origin of enzymatic lignin decomposition reconstructed from 31 fungal genomes.</title>
        <authorList>
            <person name="Floudas D."/>
            <person name="Binder M."/>
            <person name="Riley R."/>
            <person name="Barry K."/>
            <person name="Blanchette R.A."/>
            <person name="Henrissat B."/>
            <person name="Martinez A.T."/>
            <person name="Otillar R."/>
            <person name="Spatafora J.W."/>
            <person name="Yadav J.S."/>
            <person name="Aerts A."/>
            <person name="Benoit I."/>
            <person name="Boyd A."/>
            <person name="Carlson A."/>
            <person name="Copeland A."/>
            <person name="Coutinho P.M."/>
            <person name="de Vries R.P."/>
            <person name="Ferreira P."/>
            <person name="Findley K."/>
            <person name="Foster B."/>
            <person name="Gaskell J."/>
            <person name="Glotzer D."/>
            <person name="Gorecki P."/>
            <person name="Heitman J."/>
            <person name="Hesse C."/>
            <person name="Hori C."/>
            <person name="Igarashi K."/>
            <person name="Jurgens J.A."/>
            <person name="Kallen N."/>
            <person name="Kersten P."/>
            <person name="Kohler A."/>
            <person name="Kuees U."/>
            <person name="Kumar T.K.A."/>
            <person name="Kuo A."/>
            <person name="LaButti K."/>
            <person name="Larrondo L.F."/>
            <person name="Lindquist E."/>
            <person name="Ling A."/>
            <person name="Lombard V."/>
            <person name="Lucas S."/>
            <person name="Lundell T."/>
            <person name="Martin R."/>
            <person name="McLaughlin D.J."/>
            <person name="Morgenstern I."/>
            <person name="Morin E."/>
            <person name="Murat C."/>
            <person name="Nagy L.G."/>
            <person name="Nolan M."/>
            <person name="Ohm R.A."/>
            <person name="Patyshakuliyeva A."/>
            <person name="Rokas A."/>
            <person name="Ruiz-Duenas F.J."/>
            <person name="Sabat G."/>
            <person name="Salamov A."/>
            <person name="Samejima M."/>
            <person name="Schmutz J."/>
            <person name="Slot J.C."/>
            <person name="St John F."/>
            <person name="Stenlid J."/>
            <person name="Sun H."/>
            <person name="Sun S."/>
            <person name="Syed K."/>
            <person name="Tsang A."/>
            <person name="Wiebenga A."/>
            <person name="Young D."/>
            <person name="Pisabarro A."/>
            <person name="Eastwood D.C."/>
            <person name="Martin F."/>
            <person name="Cullen D."/>
            <person name="Grigoriev I.V."/>
            <person name="Hibbett D.S."/>
        </authorList>
    </citation>
    <scope>NUCLEOTIDE SEQUENCE [LARGE SCALE GENOMIC DNA]</scope>
    <source>
        <strain evidence="2 3">DJM-731 SS1</strain>
    </source>
</reference>
<protein>
    <recommendedName>
        <fullName evidence="4">TPR-like protein</fullName>
    </recommendedName>
</protein>
<accession>M5GB84</accession>
<dbReference type="Gene3D" id="1.25.40.10">
    <property type="entry name" value="Tetratricopeptide repeat domain"/>
    <property type="match status" value="1"/>
</dbReference>
<sequence length="659" mass="73627">MATRMLSRFVVKLARPKVFRVDSYEHFGLERVEKQIREYEHLGDNAILDASILDCDRALSLVLPNLLADPDQAAKWTVPMASCLRLRFERDGVPKDIKDARQMLENVLASVTPGSTIHTKALYALGHLFAALHHHTGVREHISQAHNCFGRALDGMEMMTVEDATAIEMDLLIALAWCLNTIPARKANSEAIRLCSSVLHEAKDTDAVFVLAAHGLSCASYSRWDMNSRQDKTDLINAQDYARRAAETPHRLRARHLTWLATLCRERADSGDDASYFEEAIERSAEAVELMKERHAPASHEVSTSLIALGLAYYSRYKVHNAPEDLDNAINLHRRALTTIAFTHFSVRHTLVDCLCDRYQALGLPKDIEDAFEIAKQAFGDAPHRTNDKLLSLANIGRTLALRYSHGKENTDFTASQAALSDAAQMFRESEGYPPGLMVFILELLAKIHDIHFQVRRRPEDAELSLRYVEEAIAIRKEFALPLEEPSPRNSSITQHNSVSETAENEPHSKGADVSISQERHSDESADFQLMTCFLTFLAEDTSSKFLPLFRFLGRTLCSDYVAHYATYVIPLGGYTWDGTTGQSTEECSCLDPTSLLLALRNVLEAASIALLLSSDRWTQDLVTSTRPFVTMSSTTFGLKVSSSTERLSILAKLEQSGI</sequence>
<dbReference type="GeneID" id="63682500"/>
<name>M5GB84_DACPD</name>
<gene>
    <name evidence="2" type="ORF">DACRYDRAFT_100256</name>
</gene>
<evidence type="ECO:0000256" key="1">
    <source>
        <dbReference type="SAM" id="MobiDB-lite"/>
    </source>
</evidence>
<keyword evidence="3" id="KW-1185">Reference proteome</keyword>
<dbReference type="HOGENOM" id="CLU_416197_0_0_1"/>
<feature type="compositionally biased region" description="Polar residues" evidence="1">
    <location>
        <begin position="488"/>
        <end position="502"/>
    </location>
</feature>
<dbReference type="InterPro" id="IPR011990">
    <property type="entry name" value="TPR-like_helical_dom_sf"/>
</dbReference>
<proteinExistence type="predicted"/>
<dbReference type="OrthoDB" id="3217196at2759"/>
<dbReference type="RefSeq" id="XP_040628125.1">
    <property type="nucleotide sequence ID" value="XM_040767438.1"/>
</dbReference>
<organism evidence="2 3">
    <name type="scientific">Dacryopinax primogenitus (strain DJM 731)</name>
    <name type="common">Brown rot fungus</name>
    <dbReference type="NCBI Taxonomy" id="1858805"/>
    <lineage>
        <taxon>Eukaryota</taxon>
        <taxon>Fungi</taxon>
        <taxon>Dikarya</taxon>
        <taxon>Basidiomycota</taxon>
        <taxon>Agaricomycotina</taxon>
        <taxon>Dacrymycetes</taxon>
        <taxon>Dacrymycetales</taxon>
        <taxon>Dacrymycetaceae</taxon>
        <taxon>Dacryopinax</taxon>
    </lineage>
</organism>
<dbReference type="AlphaFoldDB" id="M5GB84"/>
<evidence type="ECO:0000313" key="2">
    <source>
        <dbReference type="EMBL" id="EJU01228.1"/>
    </source>
</evidence>
<evidence type="ECO:0008006" key="4">
    <source>
        <dbReference type="Google" id="ProtNLM"/>
    </source>
</evidence>
<dbReference type="STRING" id="1858805.M5GB84"/>
<dbReference type="Proteomes" id="UP000030653">
    <property type="component" value="Unassembled WGS sequence"/>
</dbReference>
<evidence type="ECO:0000313" key="3">
    <source>
        <dbReference type="Proteomes" id="UP000030653"/>
    </source>
</evidence>